<evidence type="ECO:0000259" key="2">
    <source>
        <dbReference type="Pfam" id="PF22589"/>
    </source>
</evidence>
<proteinExistence type="predicted"/>
<evidence type="ECO:0000313" key="3">
    <source>
        <dbReference type="EMBL" id="VDO03500.1"/>
    </source>
</evidence>
<name>A0A0R3TKE9_RODNA</name>
<dbReference type="InterPro" id="IPR054323">
    <property type="entry name" value="SPMIP1_C"/>
</dbReference>
<accession>A0A0R3TKE9</accession>
<keyword evidence="4" id="KW-1185">Reference proteome</keyword>
<gene>
    <name evidence="3" type="ORF">HNAJ_LOCUS7640</name>
</gene>
<dbReference type="PANTHER" id="PTHR35826:SF1">
    <property type="entry name" value="PROTEIN ATP6V1FNB-LIKE"/>
    <property type="match status" value="1"/>
</dbReference>
<dbReference type="STRING" id="102285.A0A0R3TKE9"/>
<evidence type="ECO:0000256" key="1">
    <source>
        <dbReference type="SAM" id="MobiDB-lite"/>
    </source>
</evidence>
<sequence>MGRSYPADTQSQRALQEVYEKEELAAIKFFLAHHKPDEEVTKKSATVKEIFQLEIPQKYIKLMDEKTHRKIKKQSEATTKELLPSTEEIPLMRPPSSSIYLKQRLKLNPDERYEMPVTSAMEYGWKLFEVFPKSEITHPRYGRISTIQKSFFRNGSISLKMGEDML</sequence>
<feature type="domain" description="Sperm microtubule inner protein 1 C-terminal" evidence="2">
    <location>
        <begin position="96"/>
        <end position="155"/>
    </location>
</feature>
<reference evidence="3 4" key="2">
    <citation type="submission" date="2018-11" db="EMBL/GenBank/DDBJ databases">
        <authorList>
            <consortium name="Pathogen Informatics"/>
        </authorList>
    </citation>
    <scope>NUCLEOTIDE SEQUENCE [LARGE SCALE GENOMIC DNA]</scope>
</reference>
<protein>
    <submittedName>
        <fullName evidence="5">Protein FAM228A</fullName>
    </submittedName>
</protein>
<feature type="region of interest" description="Disordered" evidence="1">
    <location>
        <begin position="71"/>
        <end position="90"/>
    </location>
</feature>
<dbReference type="Pfam" id="PF22589">
    <property type="entry name" value="SPMIP1"/>
    <property type="match status" value="1"/>
</dbReference>
<evidence type="ECO:0000313" key="4">
    <source>
        <dbReference type="Proteomes" id="UP000278807"/>
    </source>
</evidence>
<dbReference type="AlphaFoldDB" id="A0A0R3TKE9"/>
<dbReference type="EMBL" id="UZAE01012094">
    <property type="protein sequence ID" value="VDO03500.1"/>
    <property type="molecule type" value="Genomic_DNA"/>
</dbReference>
<reference evidence="5" key="1">
    <citation type="submission" date="2017-02" db="UniProtKB">
        <authorList>
            <consortium name="WormBaseParasite"/>
        </authorList>
    </citation>
    <scope>IDENTIFICATION</scope>
</reference>
<dbReference type="Proteomes" id="UP000278807">
    <property type="component" value="Unassembled WGS sequence"/>
</dbReference>
<evidence type="ECO:0000313" key="5">
    <source>
        <dbReference type="WBParaSite" id="HNAJ_0000764401-mRNA-1"/>
    </source>
</evidence>
<dbReference type="WBParaSite" id="HNAJ_0000764401-mRNA-1">
    <property type="protein sequence ID" value="HNAJ_0000764401-mRNA-1"/>
    <property type="gene ID" value="HNAJ_0000764401"/>
</dbReference>
<dbReference type="PANTHER" id="PTHR35826">
    <property type="entry name" value="PROTEIN ATP6V1FNB-LIKE"/>
    <property type="match status" value="1"/>
</dbReference>
<dbReference type="OrthoDB" id="410807at2759"/>
<organism evidence="5">
    <name type="scientific">Rodentolepis nana</name>
    <name type="common">Dwarf tapeworm</name>
    <name type="synonym">Hymenolepis nana</name>
    <dbReference type="NCBI Taxonomy" id="102285"/>
    <lineage>
        <taxon>Eukaryota</taxon>
        <taxon>Metazoa</taxon>
        <taxon>Spiralia</taxon>
        <taxon>Lophotrochozoa</taxon>
        <taxon>Platyhelminthes</taxon>
        <taxon>Cestoda</taxon>
        <taxon>Eucestoda</taxon>
        <taxon>Cyclophyllidea</taxon>
        <taxon>Hymenolepididae</taxon>
        <taxon>Rodentolepis</taxon>
    </lineage>
</organism>